<gene>
    <name evidence="1" type="ORF">BD310DRAFT_939301</name>
</gene>
<evidence type="ECO:0000313" key="1">
    <source>
        <dbReference type="EMBL" id="TBU52847.1"/>
    </source>
</evidence>
<sequence length="96" mass="10554">MTRGTASVLLSQFFLDLQAASRCSLKLELGTDDPLRFSISTDALRSMLSLSFAEPIVGPMGDAYIESYTDPGARGRLLQLSGPHERPECMNTDWQT</sequence>
<dbReference type="EMBL" id="ML145234">
    <property type="protein sequence ID" value="TBU52847.1"/>
    <property type="molecule type" value="Genomic_DNA"/>
</dbReference>
<evidence type="ECO:0000313" key="2">
    <source>
        <dbReference type="Proteomes" id="UP000292082"/>
    </source>
</evidence>
<proteinExistence type="predicted"/>
<organism evidence="1 2">
    <name type="scientific">Dichomitus squalens</name>
    <dbReference type="NCBI Taxonomy" id="114155"/>
    <lineage>
        <taxon>Eukaryota</taxon>
        <taxon>Fungi</taxon>
        <taxon>Dikarya</taxon>
        <taxon>Basidiomycota</taxon>
        <taxon>Agaricomycotina</taxon>
        <taxon>Agaricomycetes</taxon>
        <taxon>Polyporales</taxon>
        <taxon>Polyporaceae</taxon>
        <taxon>Dichomitus</taxon>
    </lineage>
</organism>
<name>A0A4Q9PH42_9APHY</name>
<accession>A0A4Q9PH42</accession>
<dbReference type="Proteomes" id="UP000292082">
    <property type="component" value="Unassembled WGS sequence"/>
</dbReference>
<keyword evidence="2" id="KW-1185">Reference proteome</keyword>
<reference evidence="1 2" key="1">
    <citation type="submission" date="2019-01" db="EMBL/GenBank/DDBJ databases">
        <title>Draft genome sequences of three monokaryotic isolates of the white-rot basidiomycete fungus Dichomitus squalens.</title>
        <authorList>
            <consortium name="DOE Joint Genome Institute"/>
            <person name="Lopez S.C."/>
            <person name="Andreopoulos B."/>
            <person name="Pangilinan J."/>
            <person name="Lipzen A."/>
            <person name="Riley R."/>
            <person name="Ahrendt S."/>
            <person name="Ng V."/>
            <person name="Barry K."/>
            <person name="Daum C."/>
            <person name="Grigoriev I.V."/>
            <person name="Hilden K.S."/>
            <person name="Makela M.R."/>
            <person name="de Vries R.P."/>
        </authorList>
    </citation>
    <scope>NUCLEOTIDE SEQUENCE [LARGE SCALE GENOMIC DNA]</scope>
    <source>
        <strain evidence="1 2">CBS 464.89</strain>
    </source>
</reference>
<protein>
    <submittedName>
        <fullName evidence="1">Uncharacterized protein</fullName>
    </submittedName>
</protein>
<dbReference type="AlphaFoldDB" id="A0A4Q9PH42"/>